<keyword evidence="6" id="KW-1185">Reference proteome</keyword>
<keyword evidence="2 4" id="KW-0808">Transferase</keyword>
<organism evidence="5 6">
    <name type="scientific">Coemansia interrupta</name>
    <dbReference type="NCBI Taxonomy" id="1126814"/>
    <lineage>
        <taxon>Eukaryota</taxon>
        <taxon>Fungi</taxon>
        <taxon>Fungi incertae sedis</taxon>
        <taxon>Zoopagomycota</taxon>
        <taxon>Kickxellomycotina</taxon>
        <taxon>Kickxellomycetes</taxon>
        <taxon>Kickxellales</taxon>
        <taxon>Kickxellaceae</taxon>
        <taxon>Coemansia</taxon>
    </lineage>
</organism>
<feature type="non-terminal residue" evidence="5">
    <location>
        <position position="1"/>
    </location>
</feature>
<evidence type="ECO:0000256" key="4">
    <source>
        <dbReference type="PROSITE-ProRule" id="PRU01016"/>
    </source>
</evidence>
<dbReference type="Pfam" id="PF00145">
    <property type="entry name" value="DNA_methylase"/>
    <property type="match status" value="1"/>
</dbReference>
<evidence type="ECO:0000256" key="1">
    <source>
        <dbReference type="ARBA" id="ARBA00022603"/>
    </source>
</evidence>
<dbReference type="OrthoDB" id="414133at2759"/>
<evidence type="ECO:0000313" key="5">
    <source>
        <dbReference type="EMBL" id="KAJ2784011.1"/>
    </source>
</evidence>
<sequence length="365" mass="41069">GIGGLHYGLQESGIDATVAMSFDMNENANSVYEHNFGMRPNNKAIDYLEPSDIDRHKADCWLLSPPCQPYTRGGKYLDDEDPRARGLIHLLKLMPKLKHIPSFVLLENVMNFENSVSRRLLVETLGSLGFEIHECLLSPVHFGIPNNRLRYFLVAARRGQNVKASAEERKRYTDEYLARGRDCVQSEWPFGPATKTASVRAMVPLAEYIDDRCNSDTSLKVPESDILKRKRLEFDIVQPNSAQTSTFTKAYGSKHLIGAGSLLQTKNLDIVENGFGSPDRLLDLGLRFFSPQEVAMLHHFPYAKMGDPGKPATSDNTLSPQPIRYQLSFPNTISQKQQLKLLGNSLNAHVVSELIRHILFAKEQE</sequence>
<comment type="similarity">
    <text evidence="4">Belongs to the class I-like SAM-binding methyltransferase superfamily. C5-methyltransferase family.</text>
</comment>
<dbReference type="GO" id="GO:0005634">
    <property type="term" value="C:nucleus"/>
    <property type="evidence" value="ECO:0007669"/>
    <property type="project" value="TreeGrafter"/>
</dbReference>
<evidence type="ECO:0000256" key="2">
    <source>
        <dbReference type="ARBA" id="ARBA00022679"/>
    </source>
</evidence>
<proteinExistence type="inferred from homology"/>
<reference evidence="5" key="1">
    <citation type="submission" date="2022-07" db="EMBL/GenBank/DDBJ databases">
        <title>Phylogenomic reconstructions and comparative analyses of Kickxellomycotina fungi.</title>
        <authorList>
            <person name="Reynolds N.K."/>
            <person name="Stajich J.E."/>
            <person name="Barry K."/>
            <person name="Grigoriev I.V."/>
            <person name="Crous P."/>
            <person name="Smith M.E."/>
        </authorList>
    </citation>
    <scope>NUCLEOTIDE SEQUENCE</scope>
    <source>
        <strain evidence="5">BCRC 34489</strain>
    </source>
</reference>
<evidence type="ECO:0000256" key="3">
    <source>
        <dbReference type="ARBA" id="ARBA00022691"/>
    </source>
</evidence>
<dbReference type="InterPro" id="IPR001525">
    <property type="entry name" value="C5_MeTfrase"/>
</dbReference>
<comment type="caution">
    <text evidence="5">The sequence shown here is derived from an EMBL/GenBank/DDBJ whole genome shotgun (WGS) entry which is preliminary data.</text>
</comment>
<dbReference type="PANTHER" id="PTHR46098">
    <property type="entry name" value="TRNA (CYTOSINE(38)-C(5))-METHYLTRANSFERASE"/>
    <property type="match status" value="1"/>
</dbReference>
<keyword evidence="1 4" id="KW-0489">Methyltransferase</keyword>
<dbReference type="Gene3D" id="3.40.50.150">
    <property type="entry name" value="Vaccinia Virus protein VP39"/>
    <property type="match status" value="1"/>
</dbReference>
<dbReference type="GO" id="GO:0032259">
    <property type="term" value="P:methylation"/>
    <property type="evidence" value="ECO:0007669"/>
    <property type="project" value="UniProtKB-KW"/>
</dbReference>
<dbReference type="Gene3D" id="3.90.120.10">
    <property type="entry name" value="DNA Methylase, subunit A, domain 2"/>
    <property type="match status" value="1"/>
</dbReference>
<evidence type="ECO:0000313" key="6">
    <source>
        <dbReference type="Proteomes" id="UP001140172"/>
    </source>
</evidence>
<dbReference type="InterPro" id="IPR029063">
    <property type="entry name" value="SAM-dependent_MTases_sf"/>
</dbReference>
<feature type="active site" evidence="4">
    <location>
        <position position="67"/>
    </location>
</feature>
<dbReference type="SUPFAM" id="SSF53335">
    <property type="entry name" value="S-adenosyl-L-methionine-dependent methyltransferases"/>
    <property type="match status" value="1"/>
</dbReference>
<dbReference type="EMBL" id="JANBUM010000125">
    <property type="protein sequence ID" value="KAJ2784011.1"/>
    <property type="molecule type" value="Genomic_DNA"/>
</dbReference>
<protein>
    <recommendedName>
        <fullName evidence="7">S-adenosyl-L-methionine-dependent methyltransferase</fullName>
    </recommendedName>
</protein>
<dbReference type="PANTHER" id="PTHR46098:SF1">
    <property type="entry name" value="TRNA (CYTOSINE(38)-C(5))-METHYLTRANSFERASE"/>
    <property type="match status" value="1"/>
</dbReference>
<name>A0A9W8HDY9_9FUNG</name>
<evidence type="ECO:0008006" key="7">
    <source>
        <dbReference type="Google" id="ProtNLM"/>
    </source>
</evidence>
<keyword evidence="3 4" id="KW-0949">S-adenosyl-L-methionine</keyword>
<accession>A0A9W8HDY9</accession>
<dbReference type="PROSITE" id="PS51679">
    <property type="entry name" value="SAM_MT_C5"/>
    <property type="match status" value="1"/>
</dbReference>
<gene>
    <name evidence="5" type="ORF">GGI15_002385</name>
</gene>
<dbReference type="AlphaFoldDB" id="A0A9W8HDY9"/>
<dbReference type="GO" id="GO:0008168">
    <property type="term" value="F:methyltransferase activity"/>
    <property type="evidence" value="ECO:0007669"/>
    <property type="project" value="UniProtKB-KW"/>
</dbReference>
<dbReference type="InterPro" id="IPR050750">
    <property type="entry name" value="C5-MTase"/>
</dbReference>
<dbReference type="Proteomes" id="UP001140172">
    <property type="component" value="Unassembled WGS sequence"/>
</dbReference>